<dbReference type="Pfam" id="PF00069">
    <property type="entry name" value="Pkinase"/>
    <property type="match status" value="1"/>
</dbReference>
<organism evidence="3 4">
    <name type="scientific">Euroglyphus maynei</name>
    <name type="common">Mayne's house dust mite</name>
    <dbReference type="NCBI Taxonomy" id="6958"/>
    <lineage>
        <taxon>Eukaryota</taxon>
        <taxon>Metazoa</taxon>
        <taxon>Ecdysozoa</taxon>
        <taxon>Arthropoda</taxon>
        <taxon>Chelicerata</taxon>
        <taxon>Arachnida</taxon>
        <taxon>Acari</taxon>
        <taxon>Acariformes</taxon>
        <taxon>Sarcoptiformes</taxon>
        <taxon>Astigmata</taxon>
        <taxon>Psoroptidia</taxon>
        <taxon>Analgoidea</taxon>
        <taxon>Pyroglyphidae</taxon>
        <taxon>Pyroglyphinae</taxon>
        <taxon>Euroglyphus</taxon>
    </lineage>
</organism>
<keyword evidence="3" id="KW-0808">Transferase</keyword>
<evidence type="ECO:0000256" key="1">
    <source>
        <dbReference type="SAM" id="MobiDB-lite"/>
    </source>
</evidence>
<dbReference type="InterPro" id="IPR051744">
    <property type="entry name" value="AP2_assoc_SerThr_kinase"/>
</dbReference>
<feature type="domain" description="Protein kinase" evidence="2">
    <location>
        <begin position="56"/>
        <end position="326"/>
    </location>
</feature>
<dbReference type="OrthoDB" id="2018507at2759"/>
<evidence type="ECO:0000259" key="2">
    <source>
        <dbReference type="PROSITE" id="PS50011"/>
    </source>
</evidence>
<reference evidence="3 4" key="1">
    <citation type="submission" date="2017-03" db="EMBL/GenBank/DDBJ databases">
        <title>Genome Survey of Euroglyphus maynei.</title>
        <authorList>
            <person name="Arlian L.G."/>
            <person name="Morgan M.S."/>
            <person name="Rider S.D."/>
        </authorList>
    </citation>
    <scope>NUCLEOTIDE SEQUENCE [LARGE SCALE GENOMIC DNA]</scope>
    <source>
        <strain evidence="3">Arlian Lab</strain>
        <tissue evidence="3">Whole body</tissue>
    </source>
</reference>
<accession>A0A1Y3ASU5</accession>
<protein>
    <submittedName>
        <fullName evidence="3">Protein tyrosine kinase-like protein</fullName>
    </submittedName>
</protein>
<feature type="compositionally biased region" description="Low complexity" evidence="1">
    <location>
        <begin position="374"/>
        <end position="404"/>
    </location>
</feature>
<dbReference type="InterPro" id="IPR011009">
    <property type="entry name" value="Kinase-like_dom_sf"/>
</dbReference>
<dbReference type="GO" id="GO:0004672">
    <property type="term" value="F:protein kinase activity"/>
    <property type="evidence" value="ECO:0007669"/>
    <property type="project" value="InterPro"/>
</dbReference>
<keyword evidence="4" id="KW-1185">Reference proteome</keyword>
<evidence type="ECO:0000313" key="3">
    <source>
        <dbReference type="EMBL" id="OTF71529.1"/>
    </source>
</evidence>
<dbReference type="AlphaFoldDB" id="A0A1Y3ASU5"/>
<feature type="compositionally biased region" description="Low complexity" evidence="1">
    <location>
        <begin position="25"/>
        <end position="34"/>
    </location>
</feature>
<feature type="compositionally biased region" description="Basic and acidic residues" evidence="1">
    <location>
        <begin position="1"/>
        <end position="11"/>
    </location>
</feature>
<dbReference type="PROSITE" id="PS50011">
    <property type="entry name" value="PROTEIN_KINASE_DOM"/>
    <property type="match status" value="1"/>
</dbReference>
<dbReference type="SUPFAM" id="SSF56112">
    <property type="entry name" value="Protein kinase-like (PK-like)"/>
    <property type="match status" value="1"/>
</dbReference>
<dbReference type="Proteomes" id="UP000194236">
    <property type="component" value="Unassembled WGS sequence"/>
</dbReference>
<name>A0A1Y3ASU5_EURMA</name>
<keyword evidence="3" id="KW-0418">Kinase</keyword>
<dbReference type="PANTHER" id="PTHR47907:SF4">
    <property type="entry name" value="BMP-2-INDUCIBLE PROTEIN KINASE ISOFORM X1"/>
    <property type="match status" value="1"/>
</dbReference>
<dbReference type="SMART" id="SM00220">
    <property type="entry name" value="S_TKc"/>
    <property type="match status" value="1"/>
</dbReference>
<gene>
    <name evidence="3" type="ORF">BLA29_001345</name>
</gene>
<dbReference type="EMBL" id="MUJZ01060551">
    <property type="protein sequence ID" value="OTF71529.1"/>
    <property type="molecule type" value="Genomic_DNA"/>
</dbReference>
<proteinExistence type="predicted"/>
<sequence>MKRFFQRDYQRQPEPLAPPPPAPPTASSSLSSSASISHSSSGSFLGKIFTVGQYLCTVEDIIAEGGFSLVFLVKANNGIRYALKRLYVNNEHDLAICRREIDIARKLGSHKNIVKLVESSINYCGNEVHEIFMLMQHCKGQLLHLMNDRLQTGFTEAEILRIMCDVCEAVARMHHNDPSIIHRDIKVENILISDDGNYMLCDFGSATTKSLQLSDNGGRKSALSIEEEIKRYTTLAYRSPEMVDVYSGRPITTKADIWALGCLLYKLCYFALPFGESTLAIQNAQLTIPDSHADRYSQRLTSLIAFMLSPDPEDRPDIYQVSYLAFNLVGQESPIPNRNNVSKPIWCNLRVPPTETQAREIRHQRSSNNDHRSNQSTATTNSSSNNVVSNSNHQQKQQQTAANHYHAEIEKTTTTVTPRQRPKGLLIID</sequence>
<feature type="region of interest" description="Disordered" evidence="1">
    <location>
        <begin position="356"/>
        <end position="429"/>
    </location>
</feature>
<dbReference type="InterPro" id="IPR008271">
    <property type="entry name" value="Ser/Thr_kinase_AS"/>
</dbReference>
<feature type="compositionally biased region" description="Basic and acidic residues" evidence="1">
    <location>
        <begin position="357"/>
        <end position="373"/>
    </location>
</feature>
<feature type="compositionally biased region" description="Pro residues" evidence="1">
    <location>
        <begin position="15"/>
        <end position="24"/>
    </location>
</feature>
<feature type="region of interest" description="Disordered" evidence="1">
    <location>
        <begin position="1"/>
        <end position="34"/>
    </location>
</feature>
<dbReference type="PANTHER" id="PTHR47907">
    <property type="entry name" value="PROTEIN KINASE DOMAIN-CONTAINING PROTEIN"/>
    <property type="match status" value="1"/>
</dbReference>
<evidence type="ECO:0000313" key="4">
    <source>
        <dbReference type="Proteomes" id="UP000194236"/>
    </source>
</evidence>
<dbReference type="Gene3D" id="1.10.510.10">
    <property type="entry name" value="Transferase(Phosphotransferase) domain 1"/>
    <property type="match status" value="1"/>
</dbReference>
<dbReference type="PROSITE" id="PS00108">
    <property type="entry name" value="PROTEIN_KINASE_ST"/>
    <property type="match status" value="1"/>
</dbReference>
<dbReference type="CDD" id="cd14037">
    <property type="entry name" value="STKc_NAK_like"/>
    <property type="match status" value="1"/>
</dbReference>
<dbReference type="InterPro" id="IPR000719">
    <property type="entry name" value="Prot_kinase_dom"/>
</dbReference>
<comment type="caution">
    <text evidence="3">The sequence shown here is derived from an EMBL/GenBank/DDBJ whole genome shotgun (WGS) entry which is preliminary data.</text>
</comment>
<dbReference type="GO" id="GO:0005524">
    <property type="term" value="F:ATP binding"/>
    <property type="evidence" value="ECO:0007669"/>
    <property type="project" value="InterPro"/>
</dbReference>